<name>A0A3B8WG38_MARNT</name>
<gene>
    <name evidence="2" type="ORF">DCF82_14485</name>
</gene>
<keyword evidence="2" id="KW-0969">Cilium</keyword>
<proteinExistence type="predicted"/>
<keyword evidence="2" id="KW-0282">Flagellum</keyword>
<protein>
    <submittedName>
        <fullName evidence="2">Flagellar hook-length control protein FliK</fullName>
    </submittedName>
</protein>
<dbReference type="Proteomes" id="UP000261325">
    <property type="component" value="Unassembled WGS sequence"/>
</dbReference>
<organism evidence="2 3">
    <name type="scientific">Marinobacter nauticus</name>
    <name type="common">Marinobacter hydrocarbonoclasticus</name>
    <name type="synonym">Marinobacter aquaeolei</name>
    <dbReference type="NCBI Taxonomy" id="2743"/>
    <lineage>
        <taxon>Bacteria</taxon>
        <taxon>Pseudomonadati</taxon>
        <taxon>Pseudomonadota</taxon>
        <taxon>Gammaproteobacteria</taxon>
        <taxon>Pseudomonadales</taxon>
        <taxon>Marinobacteraceae</taxon>
        <taxon>Marinobacter</taxon>
    </lineage>
</organism>
<evidence type="ECO:0000313" key="2">
    <source>
        <dbReference type="EMBL" id="HAC29001.1"/>
    </source>
</evidence>
<reference evidence="2 3" key="1">
    <citation type="journal article" date="2018" name="Nat. Biotechnol.">
        <title>A standardized bacterial taxonomy based on genome phylogeny substantially revises the tree of life.</title>
        <authorList>
            <person name="Parks D.H."/>
            <person name="Chuvochina M."/>
            <person name="Waite D.W."/>
            <person name="Rinke C."/>
            <person name="Skarshewski A."/>
            <person name="Chaumeil P.A."/>
            <person name="Hugenholtz P."/>
        </authorList>
    </citation>
    <scope>NUCLEOTIDE SEQUENCE [LARGE SCALE GENOMIC DNA]</scope>
    <source>
        <strain evidence="2">UBA9049</strain>
    </source>
</reference>
<evidence type="ECO:0000313" key="3">
    <source>
        <dbReference type="Proteomes" id="UP000261325"/>
    </source>
</evidence>
<evidence type="ECO:0000256" key="1">
    <source>
        <dbReference type="SAM" id="MobiDB-lite"/>
    </source>
</evidence>
<dbReference type="AlphaFoldDB" id="A0A3B8WG38"/>
<keyword evidence="2" id="KW-0966">Cell projection</keyword>
<sequence length="151" mass="15895">MKLNGGQPPIPPKQPAPDQTTRSPGKANPGTSTEPGAALSARQQLAQLQLADRETALAKVADILRQKGGSHELLLELRGQSLKVSAGNRPPDLSVGDLIKVMRAGNELQLMGKLAPGQESAVARALAQRLPWQQNLQGGLSQLFTALSQGL</sequence>
<feature type="region of interest" description="Disordered" evidence="1">
    <location>
        <begin position="1"/>
        <end position="42"/>
    </location>
</feature>
<comment type="caution">
    <text evidence="2">The sequence shown here is derived from an EMBL/GenBank/DDBJ whole genome shotgun (WGS) entry which is preliminary data.</text>
</comment>
<dbReference type="EMBL" id="DLYI01000194">
    <property type="protein sequence ID" value="HAC29001.1"/>
    <property type="molecule type" value="Genomic_DNA"/>
</dbReference>
<accession>A0A3B8WG38</accession>
<feature type="non-terminal residue" evidence="2">
    <location>
        <position position="151"/>
    </location>
</feature>